<proteinExistence type="predicted"/>
<dbReference type="Gene3D" id="3.30.710.10">
    <property type="entry name" value="Potassium Channel Kv1.1, Chain A"/>
    <property type="match status" value="1"/>
</dbReference>
<reference evidence="2 3" key="1">
    <citation type="submission" date="2007-06" db="EMBL/GenBank/DDBJ databases">
        <title>The Genome Sequence of Coccidioides posadasii RMSCC_3488.</title>
        <authorList>
            <consortium name="Coccidioides Genome Resources Consortium"/>
            <consortium name="The Broad Institute Genome Sequencing Platform"/>
            <person name="Henn M.R."/>
            <person name="Sykes S."/>
            <person name="Young S."/>
            <person name="Jaffe D."/>
            <person name="Berlin A."/>
            <person name="Alvarez P."/>
            <person name="Butler J."/>
            <person name="Gnerre S."/>
            <person name="Grabherr M."/>
            <person name="Mauceli E."/>
            <person name="Brockman W."/>
            <person name="Kodira C."/>
            <person name="Alvarado L."/>
            <person name="Zeng Q."/>
            <person name="Crawford M."/>
            <person name="Antoine C."/>
            <person name="Devon K."/>
            <person name="Galgiani J."/>
            <person name="Orsborn K."/>
            <person name="Lewis M.L."/>
            <person name="Nusbaum C."/>
            <person name="Galagan J."/>
            <person name="Birren B."/>
        </authorList>
    </citation>
    <scope>NUCLEOTIDE SEQUENCE [LARGE SCALE GENOMIC DNA]</scope>
    <source>
        <strain evidence="2 3">RMSCC 3488</strain>
    </source>
</reference>
<reference evidence="3" key="3">
    <citation type="journal article" date="2010" name="Genome Res.">
        <title>Population genomic sequencing of Coccidioides fungi reveals recent hybridization and transposon control.</title>
        <authorList>
            <person name="Neafsey D.E."/>
            <person name="Barker B.M."/>
            <person name="Sharpton T.J."/>
            <person name="Stajich J.E."/>
            <person name="Park D.J."/>
            <person name="Whiston E."/>
            <person name="Hung C.-Y."/>
            <person name="McMahan C."/>
            <person name="White J."/>
            <person name="Sykes S."/>
            <person name="Heiman D."/>
            <person name="Young S."/>
            <person name="Zeng Q."/>
            <person name="Abouelleil A."/>
            <person name="Aftuck L."/>
            <person name="Bessette D."/>
            <person name="Brown A."/>
            <person name="FitzGerald M."/>
            <person name="Lui A."/>
            <person name="Macdonald J.P."/>
            <person name="Priest M."/>
            <person name="Orbach M.J."/>
            <person name="Galgiani J.N."/>
            <person name="Kirkland T.N."/>
            <person name="Cole G.T."/>
            <person name="Birren B.W."/>
            <person name="Henn M.R."/>
            <person name="Taylor J.W."/>
            <person name="Rounsley S.D."/>
        </authorList>
    </citation>
    <scope>NUCLEOTIDE SEQUENCE [LARGE SCALE GENOMIC DNA]</scope>
    <source>
        <strain evidence="3">RMSCC 3488</strain>
    </source>
</reference>
<dbReference type="PANTHER" id="PTHR11145:SF8">
    <property type="entry name" value="RE57120P"/>
    <property type="match status" value="1"/>
</dbReference>
<dbReference type="Proteomes" id="UP000054567">
    <property type="component" value="Unassembled WGS sequence"/>
</dbReference>
<dbReference type="InterPro" id="IPR011333">
    <property type="entry name" value="SKP1/BTB/POZ_sf"/>
</dbReference>
<dbReference type="SUPFAM" id="SSF54695">
    <property type="entry name" value="POZ domain"/>
    <property type="match status" value="1"/>
</dbReference>
<sequence length="219" mass="24886">MEPTKRVMLQVGDRHFPTTVGTLTQCSEYFTAMFSGRWCLDKQEDGSIFVNGNPKLFEHLLEFLLRGVFPLAYDKCKGHDYLFYTQILEEVKYFDCPLLVLWLEDGCYEKCVLMNFSSHIKDSPFLLGSVSSVHLQCVTEEKVPLCPRGIWLHRDQNSSPSSSERMKVVNGEVKFSTLFCPTKIVVLMFCCWGYLVRDSSLSVGSDVSAVQIGCTEVAF</sequence>
<dbReference type="AlphaFoldDB" id="A0A0J6F7I2"/>
<dbReference type="EMBL" id="DS268111">
    <property type="protein sequence ID" value="KMM68946.1"/>
    <property type="molecule type" value="Genomic_DNA"/>
</dbReference>
<dbReference type="VEuPathDB" id="FungiDB:CPAG_05269"/>
<gene>
    <name evidence="2" type="ORF">CPAG_05269</name>
</gene>
<dbReference type="PANTHER" id="PTHR11145">
    <property type="entry name" value="BTB/POZ DOMAIN-CONTAINING ADAPTER FOR CUL3-MEDIATED RHOA DEGRADATION PROTEIN FAMILY MEMBER"/>
    <property type="match status" value="1"/>
</dbReference>
<evidence type="ECO:0000259" key="1">
    <source>
        <dbReference type="PROSITE" id="PS50097"/>
    </source>
</evidence>
<dbReference type="SMART" id="SM00225">
    <property type="entry name" value="BTB"/>
    <property type="match status" value="1"/>
</dbReference>
<dbReference type="InterPro" id="IPR045068">
    <property type="entry name" value="BACURD1-3"/>
</dbReference>
<feature type="domain" description="BTB" evidence="1">
    <location>
        <begin position="5"/>
        <end position="73"/>
    </location>
</feature>
<organism evidence="2 3">
    <name type="scientific">Coccidioides posadasii RMSCC 3488</name>
    <dbReference type="NCBI Taxonomy" id="454284"/>
    <lineage>
        <taxon>Eukaryota</taxon>
        <taxon>Fungi</taxon>
        <taxon>Dikarya</taxon>
        <taxon>Ascomycota</taxon>
        <taxon>Pezizomycotina</taxon>
        <taxon>Eurotiomycetes</taxon>
        <taxon>Eurotiomycetidae</taxon>
        <taxon>Onygenales</taxon>
        <taxon>Onygenaceae</taxon>
        <taxon>Coccidioides</taxon>
    </lineage>
</organism>
<dbReference type="OrthoDB" id="2414723at2759"/>
<dbReference type="InterPro" id="IPR003131">
    <property type="entry name" value="T1-type_BTB"/>
</dbReference>
<dbReference type="GO" id="GO:0051260">
    <property type="term" value="P:protein homooligomerization"/>
    <property type="evidence" value="ECO:0007669"/>
    <property type="project" value="InterPro"/>
</dbReference>
<dbReference type="InterPro" id="IPR000210">
    <property type="entry name" value="BTB/POZ_dom"/>
</dbReference>
<reference evidence="3" key="2">
    <citation type="journal article" date="2009" name="Genome Res.">
        <title>Comparative genomic analyses of the human fungal pathogens Coccidioides and their relatives.</title>
        <authorList>
            <person name="Sharpton T.J."/>
            <person name="Stajich J.E."/>
            <person name="Rounsley S.D."/>
            <person name="Gardner M.J."/>
            <person name="Wortman J.R."/>
            <person name="Jordar V.S."/>
            <person name="Maiti R."/>
            <person name="Kodira C.D."/>
            <person name="Neafsey D.E."/>
            <person name="Zeng Q."/>
            <person name="Hung C.-Y."/>
            <person name="McMahan C."/>
            <person name="Muszewska A."/>
            <person name="Grynberg M."/>
            <person name="Mandel M.A."/>
            <person name="Kellner E.M."/>
            <person name="Barker B.M."/>
            <person name="Galgiani J.N."/>
            <person name="Orbach M.J."/>
            <person name="Kirkland T.N."/>
            <person name="Cole G.T."/>
            <person name="Henn M.R."/>
            <person name="Birren B.W."/>
            <person name="Taylor J.W."/>
        </authorList>
    </citation>
    <scope>NUCLEOTIDE SEQUENCE [LARGE SCALE GENOMIC DNA]</scope>
    <source>
        <strain evidence="3">RMSCC 3488</strain>
    </source>
</reference>
<protein>
    <recommendedName>
        <fullName evidence="1">BTB domain-containing protein</fullName>
    </recommendedName>
</protein>
<evidence type="ECO:0000313" key="3">
    <source>
        <dbReference type="Proteomes" id="UP000054567"/>
    </source>
</evidence>
<evidence type="ECO:0000313" key="2">
    <source>
        <dbReference type="EMBL" id="KMM68946.1"/>
    </source>
</evidence>
<dbReference type="Pfam" id="PF02214">
    <property type="entry name" value="BTB_2"/>
    <property type="match status" value="1"/>
</dbReference>
<dbReference type="PROSITE" id="PS50097">
    <property type="entry name" value="BTB"/>
    <property type="match status" value="1"/>
</dbReference>
<name>A0A0J6F7I2_COCPO</name>
<accession>A0A0J6F7I2</accession>